<proteinExistence type="predicted"/>
<protein>
    <submittedName>
        <fullName evidence="1">Uncharacterized protein</fullName>
    </submittedName>
</protein>
<organism evidence="1 2">
    <name type="scientific">Streptomonospora nanhaiensis</name>
    <dbReference type="NCBI Taxonomy" id="1323731"/>
    <lineage>
        <taxon>Bacteria</taxon>
        <taxon>Bacillati</taxon>
        <taxon>Actinomycetota</taxon>
        <taxon>Actinomycetes</taxon>
        <taxon>Streptosporangiales</taxon>
        <taxon>Nocardiopsidaceae</taxon>
        <taxon>Streptomonospora</taxon>
    </lineage>
</organism>
<dbReference type="RefSeq" id="WP_179767677.1">
    <property type="nucleotide sequence ID" value="NZ_JACCFO010000001.1"/>
</dbReference>
<name>A0A853BNJ6_9ACTN</name>
<dbReference type="AlphaFoldDB" id="A0A853BNJ6"/>
<dbReference type="GO" id="GO:0016705">
    <property type="term" value="F:oxidoreductase activity, acting on paired donors, with incorporation or reduction of molecular oxygen"/>
    <property type="evidence" value="ECO:0007669"/>
    <property type="project" value="InterPro"/>
</dbReference>
<reference evidence="1 2" key="1">
    <citation type="submission" date="2020-07" db="EMBL/GenBank/DDBJ databases">
        <title>Sequencing the genomes of 1000 actinobacteria strains.</title>
        <authorList>
            <person name="Klenk H.-P."/>
        </authorList>
    </citation>
    <scope>NUCLEOTIDE SEQUENCE [LARGE SCALE GENOMIC DNA]</scope>
    <source>
        <strain evidence="1 2">DSM 45927</strain>
    </source>
</reference>
<evidence type="ECO:0000313" key="1">
    <source>
        <dbReference type="EMBL" id="NYI96285.1"/>
    </source>
</evidence>
<sequence length="95" mass="9831">MTAEPTADPAAVVARLQQRYGGRLDFAFGAYSGRYYAVGIFGIATVPDPGALAALAEEYAAAIERWHAAPPPRAVPVAPRAGPFTVPVRGPAAVP</sequence>
<dbReference type="EMBL" id="JACCFO010000001">
    <property type="protein sequence ID" value="NYI96285.1"/>
    <property type="molecule type" value="Genomic_DNA"/>
</dbReference>
<keyword evidence="2" id="KW-1185">Reference proteome</keyword>
<accession>A0A853BNJ6</accession>
<dbReference type="InterPro" id="IPR036661">
    <property type="entry name" value="Luciferase-like_sf"/>
</dbReference>
<dbReference type="Proteomes" id="UP000575985">
    <property type="component" value="Unassembled WGS sequence"/>
</dbReference>
<dbReference type="SUPFAM" id="SSF51679">
    <property type="entry name" value="Bacterial luciferase-like"/>
    <property type="match status" value="1"/>
</dbReference>
<gene>
    <name evidence="1" type="ORF">HNR12_002562</name>
</gene>
<evidence type="ECO:0000313" key="2">
    <source>
        <dbReference type="Proteomes" id="UP000575985"/>
    </source>
</evidence>
<comment type="caution">
    <text evidence="1">The sequence shown here is derived from an EMBL/GenBank/DDBJ whole genome shotgun (WGS) entry which is preliminary data.</text>
</comment>